<dbReference type="Gene3D" id="3.30.420.40">
    <property type="match status" value="2"/>
</dbReference>
<dbReference type="InterPro" id="IPR004000">
    <property type="entry name" value="Actin"/>
</dbReference>
<dbReference type="OrthoDB" id="6220758at2759"/>
<keyword evidence="3" id="KW-0963">Cytoplasm</keyword>
<dbReference type="Gene3D" id="3.90.640.10">
    <property type="entry name" value="Actin, Chain A, domain 4"/>
    <property type="match status" value="1"/>
</dbReference>
<evidence type="ECO:0000313" key="4">
    <source>
        <dbReference type="EMBL" id="TKR86546.1"/>
    </source>
</evidence>
<evidence type="ECO:0000256" key="2">
    <source>
        <dbReference type="ARBA" id="ARBA00005665"/>
    </source>
</evidence>
<accession>A0A4U5NTD0</accession>
<dbReference type="CDD" id="cd10210">
    <property type="entry name" value="ASKHA_NBD_Arp6"/>
    <property type="match status" value="1"/>
</dbReference>
<comment type="similarity">
    <text evidence="2">Belongs to the actin family. ARP6 subfamily.</text>
</comment>
<reference evidence="4 5" key="2">
    <citation type="journal article" date="2019" name="G3 (Bethesda)">
        <title>Hybrid Assembly of the Genome of the Entomopathogenic Nematode Steinernema carpocapsae Identifies the X-Chromosome.</title>
        <authorList>
            <person name="Serra L."/>
            <person name="Macchietto M."/>
            <person name="Macias-Munoz A."/>
            <person name="McGill C.J."/>
            <person name="Rodriguez I.M."/>
            <person name="Rodriguez B."/>
            <person name="Murad R."/>
            <person name="Mortazavi A."/>
        </authorList>
    </citation>
    <scope>NUCLEOTIDE SEQUENCE [LARGE SCALE GENOMIC DNA]</scope>
    <source>
        <strain evidence="4 5">ALL</strain>
    </source>
</reference>
<evidence type="ECO:0000313" key="5">
    <source>
        <dbReference type="Proteomes" id="UP000298663"/>
    </source>
</evidence>
<evidence type="ECO:0000256" key="1">
    <source>
        <dbReference type="ARBA" id="ARBA00004496"/>
    </source>
</evidence>
<dbReference type="GO" id="GO:0005634">
    <property type="term" value="C:nucleus"/>
    <property type="evidence" value="ECO:0007669"/>
    <property type="project" value="UniProtKB-ARBA"/>
</dbReference>
<dbReference type="GO" id="GO:0005737">
    <property type="term" value="C:cytoplasm"/>
    <property type="evidence" value="ECO:0007669"/>
    <property type="project" value="UniProtKB-SubCell"/>
</dbReference>
<comment type="subcellular location">
    <subcellularLocation>
        <location evidence="1">Cytoplasm</location>
    </subcellularLocation>
</comment>
<name>A0A4U5NTD0_STECR</name>
<keyword evidence="5" id="KW-1185">Reference proteome</keyword>
<organism evidence="4 5">
    <name type="scientific">Steinernema carpocapsae</name>
    <name type="common">Entomopathogenic nematode</name>
    <dbReference type="NCBI Taxonomy" id="34508"/>
    <lineage>
        <taxon>Eukaryota</taxon>
        <taxon>Metazoa</taxon>
        <taxon>Ecdysozoa</taxon>
        <taxon>Nematoda</taxon>
        <taxon>Chromadorea</taxon>
        <taxon>Rhabditida</taxon>
        <taxon>Tylenchina</taxon>
        <taxon>Panagrolaimomorpha</taxon>
        <taxon>Strongyloidoidea</taxon>
        <taxon>Steinernematidae</taxon>
        <taxon>Steinernema</taxon>
    </lineage>
</organism>
<evidence type="ECO:0000256" key="3">
    <source>
        <dbReference type="ARBA" id="ARBA00022490"/>
    </source>
</evidence>
<protein>
    <recommendedName>
        <fullName evidence="6">Actin-related protein 6</fullName>
    </recommendedName>
</protein>
<sequence>MVETLVIDNGAGTIKAGYARSSAPMITPNAVIKAKNERKRVFIGPEIEECKDRTSLFYMSPFQKGYLVNWDIEHQVWDRIFAADKLNVNFAECRLLLTDPNCCVPAIRDASDEILFEDYGFQAVLKIASAQAVGYPNMQIEDISNDICNLVVDSGYSFTHIVPVFQGEIIQAGIKRINLGGKQLTNQLKEWISYRQMNMLEETYVMNECKEKCCFVSQDFIGDMEKMSDKRRKEIVREYVLPDYVTTDVGAMQIPAVYGGNVNPDFANLQRIHMGVERFSVPELLFRPSDVGIPEMGIAEAIALSVSCVSEALRGRFLKNIVLVGGSVLFPGFKEQLEKELRPLVDWKYDIQIKIPSDPITHTWQTAAVSAQTEEGNSRFVTREEFREHGSTICRKQFYRLVE</sequence>
<dbReference type="Gene3D" id="2.30.36.70">
    <property type="entry name" value="Actin, Chain A, domain 2"/>
    <property type="match status" value="1"/>
</dbReference>
<dbReference type="SUPFAM" id="SSF53067">
    <property type="entry name" value="Actin-like ATPase domain"/>
    <property type="match status" value="2"/>
</dbReference>
<comment type="caution">
    <text evidence="4">The sequence shown here is derived from an EMBL/GenBank/DDBJ whole genome shotgun (WGS) entry which is preliminary data.</text>
</comment>
<evidence type="ECO:0008006" key="6">
    <source>
        <dbReference type="Google" id="ProtNLM"/>
    </source>
</evidence>
<dbReference type="AlphaFoldDB" id="A0A4U5NTD0"/>
<dbReference type="FunFam" id="3.90.640.10:FF:000014">
    <property type="entry name" value="Putative actin-related protein 6"/>
    <property type="match status" value="1"/>
</dbReference>
<proteinExistence type="inferred from homology"/>
<dbReference type="EMBL" id="AZBU02000003">
    <property type="protein sequence ID" value="TKR86546.1"/>
    <property type="molecule type" value="Genomic_DNA"/>
</dbReference>
<dbReference type="PANTHER" id="PTHR11937">
    <property type="entry name" value="ACTIN"/>
    <property type="match status" value="1"/>
</dbReference>
<dbReference type="Proteomes" id="UP000298663">
    <property type="component" value="Unassembled WGS sequence"/>
</dbReference>
<dbReference type="SMART" id="SM00268">
    <property type="entry name" value="ACTIN"/>
    <property type="match status" value="1"/>
</dbReference>
<gene>
    <name evidence="4" type="ORF">L596_011121</name>
</gene>
<dbReference type="Pfam" id="PF00022">
    <property type="entry name" value="Actin"/>
    <property type="match status" value="1"/>
</dbReference>
<dbReference type="InterPro" id="IPR043129">
    <property type="entry name" value="ATPase_NBD"/>
</dbReference>
<reference evidence="4 5" key="1">
    <citation type="journal article" date="2015" name="Genome Biol.">
        <title>Comparative genomics of Steinernema reveals deeply conserved gene regulatory networks.</title>
        <authorList>
            <person name="Dillman A.R."/>
            <person name="Macchietto M."/>
            <person name="Porter C.F."/>
            <person name="Rogers A."/>
            <person name="Williams B."/>
            <person name="Antoshechkin I."/>
            <person name="Lee M.M."/>
            <person name="Goodwin Z."/>
            <person name="Lu X."/>
            <person name="Lewis E.E."/>
            <person name="Goodrich-Blair H."/>
            <person name="Stock S.P."/>
            <person name="Adams B.J."/>
            <person name="Sternberg P.W."/>
            <person name="Mortazavi A."/>
        </authorList>
    </citation>
    <scope>NUCLEOTIDE SEQUENCE [LARGE SCALE GENOMIC DNA]</scope>
    <source>
        <strain evidence="4 5">ALL</strain>
    </source>
</reference>
<dbReference type="STRING" id="34508.A0A4U5NTD0"/>